<organism evidence="1 2">
    <name type="scientific">Aspergillus parasiticus (strain ATCC 56775 / NRRL 5862 / SRRC 143 / SU-1)</name>
    <dbReference type="NCBI Taxonomy" id="1403190"/>
    <lineage>
        <taxon>Eukaryota</taxon>
        <taxon>Fungi</taxon>
        <taxon>Dikarya</taxon>
        <taxon>Ascomycota</taxon>
        <taxon>Pezizomycotina</taxon>
        <taxon>Eurotiomycetes</taxon>
        <taxon>Eurotiomycetidae</taxon>
        <taxon>Eurotiales</taxon>
        <taxon>Aspergillaceae</taxon>
        <taxon>Aspergillus</taxon>
        <taxon>Aspergillus subgen. Circumdati</taxon>
    </lineage>
</organism>
<gene>
    <name evidence="1" type="ORF">P875_00053077</name>
</gene>
<reference evidence="1 2" key="1">
    <citation type="submission" date="2015-02" db="EMBL/GenBank/DDBJ databases">
        <title>Draft genome sequence of Aspergillus parasiticus SU-1.</title>
        <authorList>
            <person name="Yu J."/>
            <person name="Fedorova N."/>
            <person name="Yin Y."/>
            <person name="Losada L."/>
            <person name="Zafar N."/>
            <person name="Taujale R."/>
            <person name="Ehrlich K.C."/>
            <person name="Bhatnagar D."/>
            <person name="Cleveland T.E."/>
            <person name="Bennett J.W."/>
            <person name="Nierman W.C."/>
        </authorList>
    </citation>
    <scope>NUCLEOTIDE SEQUENCE [LARGE SCALE GENOMIC DNA]</scope>
    <source>
        <strain evidence="2">ATCC 56775 / NRRL 5862 / SRRC 143 / SU-1</strain>
    </source>
</reference>
<proteinExistence type="predicted"/>
<dbReference type="InterPro" id="IPR042099">
    <property type="entry name" value="ANL_N_sf"/>
</dbReference>
<name>A0A0F0I0H5_ASPPU</name>
<dbReference type="PANTHER" id="PTHR43845:SF1">
    <property type="entry name" value="BLR5969 PROTEIN"/>
    <property type="match status" value="1"/>
</dbReference>
<dbReference type="OrthoDB" id="10047078at2759"/>
<evidence type="ECO:0000313" key="1">
    <source>
        <dbReference type="EMBL" id="KJK60686.1"/>
    </source>
</evidence>
<sequence length="386" mass="43570">MTTKSFSLSEVLAVAKRHPFYNPEIKYPLDETALQAVRDWAVKNQTEVNLRSQPLLHKNDIYKTVERLTHDASPENVYRESSYMSITGGGSGGVPMMFAVDVHENRQQRAQMGKLLQNCGVIKRKDWINKIIYTSEPLTGAQRAFLRATLGDVKICSVMGSSEAGPWALSSPDLVGEENLNSSSMDFVFDTRDMIIEILSPAGLDDGKPPSDIDHLPLGETGIIVQTSLRRLRNPLVRYITGDLGSLHPLPEMASAVVPESERQYLRVLRMQGRDRRFSFKWYGAYFEFEKMRALLQAEECGVLQWQVILGQLESSGLPTLQVRLLRAPSRADVLSEEQLVKRVRTFFLVLPENEHVFSIVFVKNLDGFERSSTAGKVINFVDRLH</sequence>
<comment type="caution">
    <text evidence="1">The sequence shown here is derived from an EMBL/GenBank/DDBJ whole genome shotgun (WGS) entry which is preliminary data.</text>
</comment>
<dbReference type="SUPFAM" id="SSF56801">
    <property type="entry name" value="Acetyl-CoA synthetase-like"/>
    <property type="match status" value="1"/>
</dbReference>
<dbReference type="AlphaFoldDB" id="A0A0F0I0H5"/>
<accession>A0A0F0I0H5</accession>
<dbReference type="EMBL" id="JZEE01000732">
    <property type="protein sequence ID" value="KJK60686.1"/>
    <property type="molecule type" value="Genomic_DNA"/>
</dbReference>
<dbReference type="PANTHER" id="PTHR43845">
    <property type="entry name" value="BLR5969 PROTEIN"/>
    <property type="match status" value="1"/>
</dbReference>
<dbReference type="STRING" id="1403190.A0A0F0I0H5"/>
<dbReference type="Gene3D" id="3.40.50.12780">
    <property type="entry name" value="N-terminal domain of ligase-like"/>
    <property type="match status" value="1"/>
</dbReference>
<dbReference type="Proteomes" id="UP000033540">
    <property type="component" value="Unassembled WGS sequence"/>
</dbReference>
<protein>
    <submittedName>
        <fullName evidence="1">PaaK</fullName>
    </submittedName>
</protein>
<evidence type="ECO:0000313" key="2">
    <source>
        <dbReference type="Proteomes" id="UP000033540"/>
    </source>
</evidence>